<evidence type="ECO:0000256" key="1">
    <source>
        <dbReference type="SAM" id="SignalP"/>
    </source>
</evidence>
<dbReference type="AlphaFoldDB" id="A0A1E8CJG2"/>
<evidence type="ECO:0000313" key="3">
    <source>
        <dbReference type="Proteomes" id="UP000175669"/>
    </source>
</evidence>
<name>A0A1E8CJG2_9GAMM</name>
<dbReference type="RefSeq" id="WP_070116184.1">
    <property type="nucleotide sequence ID" value="NZ_CAXATG010000001.1"/>
</dbReference>
<reference evidence="3" key="1">
    <citation type="submission" date="2016-07" db="EMBL/GenBank/DDBJ databases">
        <authorList>
            <person name="Florea S."/>
            <person name="Webb J.S."/>
            <person name="Jaromczyk J."/>
            <person name="Schardl C.L."/>
        </authorList>
    </citation>
    <scope>NUCLEOTIDE SEQUENCE [LARGE SCALE GENOMIC DNA]</scope>
    <source>
        <strain evidence="3">KCTC 42131</strain>
    </source>
</reference>
<evidence type="ECO:0000313" key="2">
    <source>
        <dbReference type="EMBL" id="OFE12573.1"/>
    </source>
</evidence>
<keyword evidence="3" id="KW-1185">Reference proteome</keyword>
<dbReference type="STRING" id="1524254.PHACT_05005"/>
<gene>
    <name evidence="2" type="ORF">PHACT_05005</name>
</gene>
<feature type="chain" id="PRO_5009212066" description="DUF4440 domain-containing protein" evidence="1">
    <location>
        <begin position="22"/>
        <end position="150"/>
    </location>
</feature>
<comment type="caution">
    <text evidence="2">The sequence shown here is derived from an EMBL/GenBank/DDBJ whole genome shotgun (WGS) entry which is preliminary data.</text>
</comment>
<keyword evidence="1" id="KW-0732">Signal</keyword>
<protein>
    <recommendedName>
        <fullName evidence="4">DUF4440 domain-containing protein</fullName>
    </recommendedName>
</protein>
<accession>A0A1E8CJG2</accession>
<feature type="signal peptide" evidence="1">
    <location>
        <begin position="1"/>
        <end position="21"/>
    </location>
</feature>
<organism evidence="2 3">
    <name type="scientific">Pseudohongiella acticola</name>
    <dbReference type="NCBI Taxonomy" id="1524254"/>
    <lineage>
        <taxon>Bacteria</taxon>
        <taxon>Pseudomonadati</taxon>
        <taxon>Pseudomonadota</taxon>
        <taxon>Gammaproteobacteria</taxon>
        <taxon>Pseudomonadales</taxon>
        <taxon>Pseudohongiellaceae</taxon>
        <taxon>Pseudohongiella</taxon>
    </lineage>
</organism>
<dbReference type="Proteomes" id="UP000175669">
    <property type="component" value="Unassembled WGS sequence"/>
</dbReference>
<evidence type="ECO:0008006" key="4">
    <source>
        <dbReference type="Google" id="ProtNLM"/>
    </source>
</evidence>
<proteinExistence type="predicted"/>
<dbReference type="EMBL" id="MASR01000001">
    <property type="protein sequence ID" value="OFE12573.1"/>
    <property type="molecule type" value="Genomic_DNA"/>
</dbReference>
<sequence>MRTIVLAVLLLCSSAPGLAVAQQAAPVPDESTLARLVWTSMVAVDSANRTGNYSVLHALGSPDFQNSNTVADLAQLFRTLRENRVDVGRAILLEPEYHIAPAIDQDGVLRLRGGFEFRPQAIRFDILFQNIAGGWRIFAISVAEMQTSQR</sequence>